<dbReference type="Proteomes" id="UP000287394">
    <property type="component" value="Chromosome"/>
</dbReference>
<comment type="similarity">
    <text evidence="1">Belongs to the phosphate/phosphite/phosphonate binding protein family.</text>
</comment>
<dbReference type="GO" id="GO:0055085">
    <property type="term" value="P:transmembrane transport"/>
    <property type="evidence" value="ECO:0007669"/>
    <property type="project" value="InterPro"/>
</dbReference>
<evidence type="ECO:0000313" key="4">
    <source>
        <dbReference type="Proteomes" id="UP000287394"/>
    </source>
</evidence>
<keyword evidence="4" id="KW-1185">Reference proteome</keyword>
<dbReference type="Pfam" id="PF12974">
    <property type="entry name" value="Phosphonate-bd"/>
    <property type="match status" value="1"/>
</dbReference>
<dbReference type="AlphaFoldDB" id="A0A402CQ45"/>
<name>A0A402CQ45_9BACT</name>
<dbReference type="InterPro" id="IPR005770">
    <property type="entry name" value="PhnD"/>
</dbReference>
<evidence type="ECO:0000256" key="1">
    <source>
        <dbReference type="ARBA" id="ARBA00007162"/>
    </source>
</evidence>
<dbReference type="EMBL" id="AP025739">
    <property type="protein sequence ID" value="BDI32789.1"/>
    <property type="molecule type" value="Genomic_DNA"/>
</dbReference>
<proteinExistence type="inferred from homology"/>
<reference evidence="3 4" key="1">
    <citation type="journal article" date="2019" name="Int. J. Syst. Evol. Microbiol.">
        <title>Capsulimonas corticalis gen. nov., sp. nov., an aerobic capsulated bacterium, of a novel bacterial order, Capsulimonadales ord. nov., of the class Armatimonadia of the phylum Armatimonadetes.</title>
        <authorList>
            <person name="Li J."/>
            <person name="Kudo C."/>
            <person name="Tonouchi A."/>
        </authorList>
    </citation>
    <scope>NUCLEOTIDE SEQUENCE [LARGE SCALE GENOMIC DNA]</scope>
    <source>
        <strain evidence="3 4">AX-7</strain>
    </source>
</reference>
<gene>
    <name evidence="3" type="ORF">CCAX7_48400</name>
</gene>
<dbReference type="RefSeq" id="WP_165863916.1">
    <property type="nucleotide sequence ID" value="NZ_AP025739.1"/>
</dbReference>
<dbReference type="GO" id="GO:0043190">
    <property type="term" value="C:ATP-binding cassette (ABC) transporter complex"/>
    <property type="evidence" value="ECO:0007669"/>
    <property type="project" value="InterPro"/>
</dbReference>
<evidence type="ECO:0000256" key="2">
    <source>
        <dbReference type="ARBA" id="ARBA00022729"/>
    </source>
</evidence>
<keyword evidence="2" id="KW-0732">Signal</keyword>
<dbReference type="PANTHER" id="PTHR35841:SF1">
    <property type="entry name" value="PHOSPHONATES-BINDING PERIPLASMIC PROTEIN"/>
    <property type="match status" value="1"/>
</dbReference>
<dbReference type="KEGG" id="ccot:CCAX7_48400"/>
<dbReference type="Gene3D" id="3.40.190.10">
    <property type="entry name" value="Periplasmic binding protein-like II"/>
    <property type="match status" value="2"/>
</dbReference>
<evidence type="ECO:0000313" key="3">
    <source>
        <dbReference type="EMBL" id="BDI32789.1"/>
    </source>
</evidence>
<dbReference type="CDD" id="cd01071">
    <property type="entry name" value="PBP2_PhnD_like"/>
    <property type="match status" value="1"/>
</dbReference>
<sequence>MPIRVRTTPKLSSPKPRSLRRAGFALAAVTAITISGCSHKSSSNPAQEPLRVGVIPFDKASVIIDEYTPLATYLSKKTGRPSGKVFVTPEYAGVLQALRADQVDCAYLSPLAYVLAANEFKNLPEHLVPIAMPYFHGKLTYQGIIFVRTDSGIHKITDFKGKSFVFADRTSASGYLYPAGLMKEAGVDPQRDVKAANITGAGSVLAVYNKVADGGASYEDAIEQQLKDPAEVKQMSVIAKTDPIPNGMFVARGNLDPKTIAALQKAFVDINTDPEGQAAAQKILYPKWVPADDPFFDSVRKKATILGLSLESLKGVKKK</sequence>
<dbReference type="SUPFAM" id="SSF53850">
    <property type="entry name" value="Periplasmic binding protein-like II"/>
    <property type="match status" value="1"/>
</dbReference>
<protein>
    <submittedName>
        <fullName evidence="3">Uncharacterized protein</fullName>
    </submittedName>
</protein>
<dbReference type="NCBIfam" id="TIGR01098">
    <property type="entry name" value="3A0109s03R"/>
    <property type="match status" value="1"/>
</dbReference>
<organism evidence="3 4">
    <name type="scientific">Capsulimonas corticalis</name>
    <dbReference type="NCBI Taxonomy" id="2219043"/>
    <lineage>
        <taxon>Bacteria</taxon>
        <taxon>Bacillati</taxon>
        <taxon>Armatimonadota</taxon>
        <taxon>Armatimonadia</taxon>
        <taxon>Capsulimonadales</taxon>
        <taxon>Capsulimonadaceae</taxon>
        <taxon>Capsulimonas</taxon>
    </lineage>
</organism>
<accession>A0A402CQ45</accession>
<dbReference type="PANTHER" id="PTHR35841">
    <property type="entry name" value="PHOSPHONATES-BINDING PERIPLASMIC PROTEIN"/>
    <property type="match status" value="1"/>
</dbReference>